<dbReference type="Pfam" id="PF01261">
    <property type="entry name" value="AP_endonuc_2"/>
    <property type="match status" value="1"/>
</dbReference>
<dbReference type="Gene3D" id="3.20.20.150">
    <property type="entry name" value="Divalent-metal-dependent TIM barrel enzymes"/>
    <property type="match status" value="1"/>
</dbReference>
<protein>
    <submittedName>
        <fullName evidence="3">Sugar phosphate isomerase/epimerase family protein</fullName>
    </submittedName>
</protein>
<evidence type="ECO:0000256" key="1">
    <source>
        <dbReference type="ARBA" id="ARBA00023277"/>
    </source>
</evidence>
<proteinExistence type="predicted"/>
<organism evidence="3 4">
    <name type="scientific">Luethyella okanaganae</name>
    <dbReference type="NCBI Taxonomy" id="69372"/>
    <lineage>
        <taxon>Bacteria</taxon>
        <taxon>Bacillati</taxon>
        <taxon>Actinomycetota</taxon>
        <taxon>Actinomycetes</taxon>
        <taxon>Micrococcales</taxon>
        <taxon>Microbacteriaceae</taxon>
        <taxon>Luethyella</taxon>
    </lineage>
</organism>
<evidence type="ECO:0000313" key="3">
    <source>
        <dbReference type="EMBL" id="MFC6355394.1"/>
    </source>
</evidence>
<dbReference type="RefSeq" id="WP_386728161.1">
    <property type="nucleotide sequence ID" value="NZ_JBHSTP010000001.1"/>
</dbReference>
<dbReference type="SUPFAM" id="SSF51658">
    <property type="entry name" value="Xylose isomerase-like"/>
    <property type="match status" value="1"/>
</dbReference>
<dbReference type="InterPro" id="IPR036237">
    <property type="entry name" value="Xyl_isomerase-like_sf"/>
</dbReference>
<dbReference type="InterPro" id="IPR050312">
    <property type="entry name" value="IolE/XylAMocC-like"/>
</dbReference>
<comment type="caution">
    <text evidence="3">The sequence shown here is derived from an EMBL/GenBank/DDBJ whole genome shotgun (WGS) entry which is preliminary data.</text>
</comment>
<gene>
    <name evidence="3" type="ORF">ACFQB0_04640</name>
</gene>
<evidence type="ECO:0000313" key="4">
    <source>
        <dbReference type="Proteomes" id="UP001596306"/>
    </source>
</evidence>
<dbReference type="EMBL" id="JBHSTP010000001">
    <property type="protein sequence ID" value="MFC6355394.1"/>
    <property type="molecule type" value="Genomic_DNA"/>
</dbReference>
<dbReference type="InterPro" id="IPR013022">
    <property type="entry name" value="Xyl_isomerase-like_TIM-brl"/>
</dbReference>
<reference evidence="4" key="1">
    <citation type="journal article" date="2019" name="Int. J. Syst. Evol. Microbiol.">
        <title>The Global Catalogue of Microorganisms (GCM) 10K type strain sequencing project: providing services to taxonomists for standard genome sequencing and annotation.</title>
        <authorList>
            <consortium name="The Broad Institute Genomics Platform"/>
            <consortium name="The Broad Institute Genome Sequencing Center for Infectious Disease"/>
            <person name="Wu L."/>
            <person name="Ma J."/>
        </authorList>
    </citation>
    <scope>NUCLEOTIDE SEQUENCE [LARGE SCALE GENOMIC DNA]</scope>
    <source>
        <strain evidence="4">CCUG 43304</strain>
    </source>
</reference>
<keyword evidence="3" id="KW-0413">Isomerase</keyword>
<dbReference type="Proteomes" id="UP001596306">
    <property type="component" value="Unassembled WGS sequence"/>
</dbReference>
<dbReference type="PANTHER" id="PTHR12110:SF48">
    <property type="entry name" value="BLL3656 PROTEIN"/>
    <property type="match status" value="1"/>
</dbReference>
<keyword evidence="1" id="KW-0119">Carbohydrate metabolism</keyword>
<evidence type="ECO:0000259" key="2">
    <source>
        <dbReference type="Pfam" id="PF01261"/>
    </source>
</evidence>
<dbReference type="PANTHER" id="PTHR12110">
    <property type="entry name" value="HYDROXYPYRUVATE ISOMERASE"/>
    <property type="match status" value="1"/>
</dbReference>
<keyword evidence="4" id="KW-1185">Reference proteome</keyword>
<sequence length="293" mass="31847">MSEPRLVATCWTSAGDVGPLDPSEVSPHPPLERIRAIAAAGWDGFGFAHEDLAVVRDTIGFTALRAEIDAACFKHVEVELATGWWQADERTWRPRWDMLLEAADTLGATFIKVGPAVGGPTPELDSYVKPLWRLAEEAAQIGCRVALEPLPFSVIESLPRGAELIRAVDHPAAGLIVDFWHVFRAGTSLEEFAASVPIETIFGVELSDAPENVVGTLFEDTRNRRTLVGRGAQDVVGFIRTLRTMGYAGPWGVEVISDEHRARPLETALDLARSTALETFALADAPTEQSVIV</sequence>
<dbReference type="GO" id="GO:0016853">
    <property type="term" value="F:isomerase activity"/>
    <property type="evidence" value="ECO:0007669"/>
    <property type="project" value="UniProtKB-KW"/>
</dbReference>
<feature type="domain" description="Xylose isomerase-like TIM barrel" evidence="2">
    <location>
        <begin position="34"/>
        <end position="273"/>
    </location>
</feature>
<name>A0ABW1VBQ7_9MICO</name>
<accession>A0ABW1VBQ7</accession>